<evidence type="ECO:0000259" key="2">
    <source>
        <dbReference type="SMART" id="SM00014"/>
    </source>
</evidence>
<feature type="transmembrane region" description="Helical" evidence="1">
    <location>
        <begin position="196"/>
        <end position="214"/>
    </location>
</feature>
<dbReference type="PANTHER" id="PTHR14969:SF13">
    <property type="entry name" value="AT30094P"/>
    <property type="match status" value="1"/>
</dbReference>
<keyword evidence="1" id="KW-0472">Membrane</keyword>
<dbReference type="SUPFAM" id="SSF48317">
    <property type="entry name" value="Acid phosphatase/Vanadium-dependent haloperoxidase"/>
    <property type="match status" value="1"/>
</dbReference>
<dbReference type="Proteomes" id="UP001205906">
    <property type="component" value="Unassembled WGS sequence"/>
</dbReference>
<keyword evidence="1" id="KW-1133">Transmembrane helix</keyword>
<keyword evidence="1" id="KW-0812">Transmembrane</keyword>
<name>A0ABT1C973_9HYPH</name>
<feature type="transmembrane region" description="Helical" evidence="1">
    <location>
        <begin position="69"/>
        <end position="91"/>
    </location>
</feature>
<dbReference type="CDD" id="cd03392">
    <property type="entry name" value="PAP2_like_2"/>
    <property type="match status" value="1"/>
</dbReference>
<dbReference type="Pfam" id="PF01569">
    <property type="entry name" value="PAP2"/>
    <property type="match status" value="1"/>
</dbReference>
<sequence>MMQYRVEFVTLCALMVLAAGAWGFVALVQFAHAAEPHGFDQRILLLFRDPANLSQTIGPAWVHEAVRDFTSLGSVTVLITVILIAMLFMLFSRRPGGALFLLVAVVGGQLLNSWLKVLIDRPRPELVPHAAEVFTLSFPSGHAMLAAVTYLTVGALCARVVHGRMLKAYVMSVAVVLTVLIGISRLYLGVHWPSDVLAGWCAGSAWAVLCWLLARAVLSRRRAGEGLAESA</sequence>
<protein>
    <submittedName>
        <fullName evidence="3">Phosphatase PAP2 family protein</fullName>
    </submittedName>
</protein>
<keyword evidence="4" id="KW-1185">Reference proteome</keyword>
<dbReference type="Gene3D" id="1.20.144.10">
    <property type="entry name" value="Phosphatidic acid phosphatase type 2/haloperoxidase"/>
    <property type="match status" value="2"/>
</dbReference>
<dbReference type="EMBL" id="JAMXQS010000008">
    <property type="protein sequence ID" value="MCO6051390.1"/>
    <property type="molecule type" value="Genomic_DNA"/>
</dbReference>
<comment type="caution">
    <text evidence="3">The sequence shown here is derived from an EMBL/GenBank/DDBJ whole genome shotgun (WGS) entry which is preliminary data.</text>
</comment>
<gene>
    <name evidence="3" type="ORF">NGM99_16520</name>
</gene>
<dbReference type="InterPro" id="IPR000326">
    <property type="entry name" value="PAP2/HPO"/>
</dbReference>
<feature type="transmembrane region" description="Helical" evidence="1">
    <location>
        <begin position="139"/>
        <end position="161"/>
    </location>
</feature>
<reference evidence="3 4" key="1">
    <citation type="submission" date="2022-06" db="EMBL/GenBank/DDBJ databases">
        <title>Mesorhizobium sp. strain RP14 Genome sequencing and assembly.</title>
        <authorList>
            <person name="Kim I."/>
        </authorList>
    </citation>
    <scope>NUCLEOTIDE SEQUENCE [LARGE SCALE GENOMIC DNA]</scope>
    <source>
        <strain evidence="4">RP14(2022)</strain>
    </source>
</reference>
<organism evidence="3 4">
    <name type="scientific">Mesorhizobium liriopis</name>
    <dbReference type="NCBI Taxonomy" id="2953882"/>
    <lineage>
        <taxon>Bacteria</taxon>
        <taxon>Pseudomonadati</taxon>
        <taxon>Pseudomonadota</taxon>
        <taxon>Alphaproteobacteria</taxon>
        <taxon>Hyphomicrobiales</taxon>
        <taxon>Phyllobacteriaceae</taxon>
        <taxon>Mesorhizobium</taxon>
    </lineage>
</organism>
<dbReference type="RefSeq" id="WP_252820929.1">
    <property type="nucleotide sequence ID" value="NZ_JAMXQS010000008.1"/>
</dbReference>
<dbReference type="InterPro" id="IPR036938">
    <property type="entry name" value="PAP2/HPO_sf"/>
</dbReference>
<feature type="domain" description="Phosphatidic acid phosphatase type 2/haloperoxidase" evidence="2">
    <location>
        <begin position="95"/>
        <end position="211"/>
    </location>
</feature>
<evidence type="ECO:0000313" key="3">
    <source>
        <dbReference type="EMBL" id="MCO6051390.1"/>
    </source>
</evidence>
<proteinExistence type="predicted"/>
<feature type="transmembrane region" description="Helical" evidence="1">
    <location>
        <begin position="98"/>
        <end position="119"/>
    </location>
</feature>
<accession>A0ABT1C973</accession>
<evidence type="ECO:0000313" key="4">
    <source>
        <dbReference type="Proteomes" id="UP001205906"/>
    </source>
</evidence>
<evidence type="ECO:0000256" key="1">
    <source>
        <dbReference type="SAM" id="Phobius"/>
    </source>
</evidence>
<dbReference type="SMART" id="SM00014">
    <property type="entry name" value="acidPPc"/>
    <property type="match status" value="1"/>
</dbReference>
<feature type="transmembrane region" description="Helical" evidence="1">
    <location>
        <begin position="168"/>
        <end position="190"/>
    </location>
</feature>
<dbReference type="PANTHER" id="PTHR14969">
    <property type="entry name" value="SPHINGOSINE-1-PHOSPHATE PHOSPHOHYDROLASE"/>
    <property type="match status" value="1"/>
</dbReference>